<dbReference type="Proteomes" id="UP000070560">
    <property type="component" value="Chromosome"/>
</dbReference>
<dbReference type="RefSeq" id="WP_066062969.1">
    <property type="nucleotide sequence ID" value="NZ_CP013015.1"/>
</dbReference>
<dbReference type="SUPFAM" id="SSF53146">
    <property type="entry name" value="Nitrogenase accessory factor-like"/>
    <property type="match status" value="1"/>
</dbReference>
<accession>A0A7U4QKZ4</accession>
<dbReference type="InterPro" id="IPR003731">
    <property type="entry name" value="Di-Nase_FeMo-co_biosynth"/>
</dbReference>
<feature type="domain" description="Dinitrogenase iron-molybdenum cofactor biosynthesis" evidence="1">
    <location>
        <begin position="9"/>
        <end position="97"/>
    </location>
</feature>
<organism evidence="2 3">
    <name type="scientific">Desulfofervidus auxilii</name>
    <dbReference type="NCBI Taxonomy" id="1621989"/>
    <lineage>
        <taxon>Bacteria</taxon>
        <taxon>Pseudomonadati</taxon>
        <taxon>Thermodesulfobacteriota</taxon>
        <taxon>Candidatus Desulfofervidia</taxon>
        <taxon>Candidatus Desulfofervidales</taxon>
        <taxon>Candidatus Desulfofervidaceae</taxon>
        <taxon>Candidatus Desulfofervidus</taxon>
    </lineage>
</organism>
<proteinExistence type="predicted"/>
<evidence type="ECO:0000259" key="1">
    <source>
        <dbReference type="Pfam" id="PF02579"/>
    </source>
</evidence>
<evidence type="ECO:0000313" key="3">
    <source>
        <dbReference type="Proteomes" id="UP000070560"/>
    </source>
</evidence>
<reference evidence="2 3" key="1">
    <citation type="submission" date="2015-10" db="EMBL/GenBank/DDBJ databases">
        <title>Candidatus Desulfofervidus auxilii, a hydrogenotrophic sulfate-reducing bacterium involved in the thermophilic anaerobic oxidation of methane.</title>
        <authorList>
            <person name="Krukenberg V."/>
            <person name="Richter M."/>
            <person name="Wegener G."/>
        </authorList>
    </citation>
    <scope>NUCLEOTIDE SEQUENCE [LARGE SCALE GENOMIC DNA]</scope>
    <source>
        <strain evidence="2 3">HS1</strain>
    </source>
</reference>
<dbReference type="InterPro" id="IPR036105">
    <property type="entry name" value="DiNase_FeMo-co_biosyn_sf"/>
</dbReference>
<protein>
    <submittedName>
        <fullName evidence="2">ATPase</fullName>
    </submittedName>
</protein>
<dbReference type="KEGG" id="daw:HS1_001439"/>
<evidence type="ECO:0000313" key="2">
    <source>
        <dbReference type="EMBL" id="AMM41241.1"/>
    </source>
</evidence>
<dbReference type="Pfam" id="PF02579">
    <property type="entry name" value="Nitro_FeMo-Co"/>
    <property type="match status" value="1"/>
</dbReference>
<dbReference type="Gene3D" id="3.30.420.130">
    <property type="entry name" value="Dinitrogenase iron-molybdenum cofactor biosynthesis domain"/>
    <property type="match status" value="1"/>
</dbReference>
<sequence>MRIAIPVSDGQLSPHFGHAPEFAVIDVINGEITSVHYLTPPPHEPGSLPGWMHELQVDVIICGGMGMRAQQFFHQYGIEVIVGAPSLPVEEVVQQYLAGTLETGENICDH</sequence>
<dbReference type="PANTHER" id="PTHR42983:SF1">
    <property type="entry name" value="IRON-MOLYBDENUM PROTEIN"/>
    <property type="match status" value="1"/>
</dbReference>
<dbReference type="InterPro" id="IPR033913">
    <property type="entry name" value="MTH1175_dom"/>
</dbReference>
<name>A0A7U4QKZ4_DESA2</name>
<dbReference type="EMBL" id="CP013015">
    <property type="protein sequence ID" value="AMM41241.1"/>
    <property type="molecule type" value="Genomic_DNA"/>
</dbReference>
<dbReference type="CDD" id="cd00851">
    <property type="entry name" value="MTH1175"/>
    <property type="match status" value="1"/>
</dbReference>
<dbReference type="AlphaFoldDB" id="A0A7U4QKZ4"/>
<dbReference type="OrthoDB" id="280278at2"/>
<gene>
    <name evidence="2" type="ORF">HS1_001439</name>
</gene>
<dbReference type="PANTHER" id="PTHR42983">
    <property type="entry name" value="DINITROGENASE IRON-MOLYBDENUM COFACTOR PROTEIN-RELATED"/>
    <property type="match status" value="1"/>
</dbReference>
<keyword evidence="3" id="KW-1185">Reference proteome</keyword>